<dbReference type="PANTHER" id="PTHR31605">
    <property type="entry name" value="GLYCEROL-3-PHOSPHATE O-ACYLTRANSFERASE 1"/>
    <property type="match status" value="1"/>
</dbReference>
<feature type="transmembrane region" description="Helical" evidence="1">
    <location>
        <begin position="310"/>
        <end position="331"/>
    </location>
</feature>
<dbReference type="GO" id="GO:0016287">
    <property type="term" value="F:glycerone-phosphate O-acyltransferase activity"/>
    <property type="evidence" value="ECO:0007669"/>
    <property type="project" value="TreeGrafter"/>
</dbReference>
<dbReference type="EMBL" id="SUVG01000001">
    <property type="protein sequence ID" value="MBE6420699.1"/>
    <property type="molecule type" value="Genomic_DNA"/>
</dbReference>
<dbReference type="PANTHER" id="PTHR31605:SF0">
    <property type="entry name" value="GLYCEROL-3-PHOSPHATE O-ACYLTRANSFERASE 1"/>
    <property type="match status" value="1"/>
</dbReference>
<keyword evidence="1" id="KW-0472">Membrane</keyword>
<feature type="domain" description="Phospholipid/glycerol acyltransferase" evidence="2">
    <location>
        <begin position="38"/>
        <end position="158"/>
    </location>
</feature>
<comment type="caution">
    <text evidence="3">The sequence shown here is derived from an EMBL/GenBank/DDBJ whole genome shotgun (WGS) entry which is preliminary data.</text>
</comment>
<dbReference type="AlphaFoldDB" id="A0A928HDQ8"/>
<evidence type="ECO:0000313" key="3">
    <source>
        <dbReference type="EMBL" id="MBE6420699.1"/>
    </source>
</evidence>
<dbReference type="Proteomes" id="UP000725649">
    <property type="component" value="Unassembled WGS sequence"/>
</dbReference>
<name>A0A928HDQ8_9BACT</name>
<accession>A0A928HDQ8</accession>
<gene>
    <name evidence="3" type="ORF">E7027_00915</name>
</gene>
<evidence type="ECO:0000259" key="2">
    <source>
        <dbReference type="SMART" id="SM00563"/>
    </source>
</evidence>
<evidence type="ECO:0000313" key="4">
    <source>
        <dbReference type="Proteomes" id="UP000725649"/>
    </source>
</evidence>
<dbReference type="SUPFAM" id="SSF69593">
    <property type="entry name" value="Glycerol-3-phosphate (1)-acyltransferase"/>
    <property type="match status" value="1"/>
</dbReference>
<keyword evidence="1" id="KW-0812">Transmembrane</keyword>
<feature type="transmembrane region" description="Helical" evidence="1">
    <location>
        <begin position="337"/>
        <end position="353"/>
    </location>
</feature>
<feature type="transmembrane region" description="Helical" evidence="1">
    <location>
        <begin position="271"/>
        <end position="298"/>
    </location>
</feature>
<dbReference type="GO" id="GO:0008654">
    <property type="term" value="P:phospholipid biosynthetic process"/>
    <property type="evidence" value="ECO:0007669"/>
    <property type="project" value="TreeGrafter"/>
</dbReference>
<dbReference type="GO" id="GO:0004366">
    <property type="term" value="F:glycerol-3-phosphate O-acyltransferase activity"/>
    <property type="evidence" value="ECO:0007669"/>
    <property type="project" value="TreeGrafter"/>
</dbReference>
<sequence>MNLFKRCWYSSFITLITLVYFRKISFYGKENIPAEGSVLFIGLHKNGAVDGFVYHRALTPVVFMLAAQLRRNPVVRLFFDGIEVTRDKDKGVRSNIAALKKCISFLEENGRLFVFPEGTSTLGPRHLPFKEGAAILASRFNFEKGKSLTVIPCGVFYDDPTHLGGRAEVVAGKPIVFTQPVDRKEIHRLFTEALERMGIDYADEEEQRTIQQAAVLLSLYGDVPYHIFLRKIYEDKELYRQSADILAQLNHAGLKLYKGVPIFPRSVINSVWTWCITVPFVLYAFCWNLLPVLAGYFCSKKFADDNNVISLWKIIPSFTLWLLLTVLELVLFPKLTILSLAVSLLGFIVYGAWKKHTISLYNWLRCPKGMKKFNELRKNLYEKIIH</sequence>
<protein>
    <recommendedName>
        <fullName evidence="2">Phospholipid/glycerol acyltransferase domain-containing protein</fullName>
    </recommendedName>
</protein>
<dbReference type="Pfam" id="PF01553">
    <property type="entry name" value="Acyltransferase"/>
    <property type="match status" value="1"/>
</dbReference>
<dbReference type="InterPro" id="IPR052744">
    <property type="entry name" value="GPAT/DAPAT"/>
</dbReference>
<dbReference type="InterPro" id="IPR002123">
    <property type="entry name" value="Plipid/glycerol_acylTrfase"/>
</dbReference>
<keyword evidence="1" id="KW-1133">Transmembrane helix</keyword>
<dbReference type="SMART" id="SM00563">
    <property type="entry name" value="PlsC"/>
    <property type="match status" value="1"/>
</dbReference>
<reference evidence="3" key="1">
    <citation type="submission" date="2019-04" db="EMBL/GenBank/DDBJ databases">
        <title>Evolution of Biomass-Degrading Anaerobic Consortia Revealed by Metagenomics.</title>
        <authorList>
            <person name="Peng X."/>
        </authorList>
    </citation>
    <scope>NUCLEOTIDE SEQUENCE</scope>
    <source>
        <strain evidence="3">SIG66</strain>
    </source>
</reference>
<organism evidence="3 4">
    <name type="scientific">Candidatus Avelusimicrobium gallicola</name>
    <dbReference type="NCBI Taxonomy" id="2562704"/>
    <lineage>
        <taxon>Bacteria</taxon>
        <taxon>Pseudomonadati</taxon>
        <taxon>Elusimicrobiota</taxon>
        <taxon>Elusimicrobia</taxon>
        <taxon>Elusimicrobiales</taxon>
        <taxon>Elusimicrobiaceae</taxon>
        <taxon>Candidatus Avelusimicrobium</taxon>
    </lineage>
</organism>
<evidence type="ECO:0000256" key="1">
    <source>
        <dbReference type="SAM" id="Phobius"/>
    </source>
</evidence>
<proteinExistence type="predicted"/>